<evidence type="ECO:0000313" key="2">
    <source>
        <dbReference type="EMBL" id="EIC22539.1"/>
    </source>
</evidence>
<dbReference type="RefSeq" id="WP_009149453.1">
    <property type="nucleotide sequence ID" value="NZ_CP121471.1"/>
</dbReference>
<dbReference type="eggNOG" id="COG0438">
    <property type="taxonomic scope" value="Bacteria"/>
</dbReference>
<accession>H8Z1J0</accession>
<dbReference type="HOGENOM" id="CLU_009583_0_3_6"/>
<dbReference type="Pfam" id="PF13692">
    <property type="entry name" value="Glyco_trans_1_4"/>
    <property type="match status" value="1"/>
</dbReference>
<keyword evidence="3" id="KW-1185">Reference proteome</keyword>
<protein>
    <submittedName>
        <fullName evidence="2">Glycosyltransferase</fullName>
    </submittedName>
</protein>
<gene>
    <name evidence="2" type="ORF">Thi970DRAFT_02807</name>
</gene>
<dbReference type="Proteomes" id="UP000002964">
    <property type="component" value="Unassembled WGS sequence"/>
</dbReference>
<dbReference type="OrthoDB" id="9777346at2"/>
<dbReference type="SUPFAM" id="SSF53756">
    <property type="entry name" value="UDP-Glycosyltransferase/glycogen phosphorylase"/>
    <property type="match status" value="1"/>
</dbReference>
<evidence type="ECO:0000259" key="1">
    <source>
        <dbReference type="Pfam" id="PF13439"/>
    </source>
</evidence>
<dbReference type="AlphaFoldDB" id="H8Z1J0"/>
<name>H8Z1J0_9GAMM</name>
<keyword evidence="2" id="KW-0808">Transferase</keyword>
<dbReference type="Pfam" id="PF13439">
    <property type="entry name" value="Glyco_transf_4"/>
    <property type="match status" value="1"/>
</dbReference>
<dbReference type="PANTHER" id="PTHR12526">
    <property type="entry name" value="GLYCOSYLTRANSFERASE"/>
    <property type="match status" value="1"/>
</dbReference>
<organism evidence="2 3">
    <name type="scientific">Thiorhodovibrio frisius</name>
    <dbReference type="NCBI Taxonomy" id="631362"/>
    <lineage>
        <taxon>Bacteria</taxon>
        <taxon>Pseudomonadati</taxon>
        <taxon>Pseudomonadota</taxon>
        <taxon>Gammaproteobacteria</taxon>
        <taxon>Chromatiales</taxon>
        <taxon>Chromatiaceae</taxon>
        <taxon>Thiorhodovibrio</taxon>
    </lineage>
</organism>
<reference evidence="3" key="1">
    <citation type="submission" date="2011-06" db="EMBL/GenBank/DDBJ databases">
        <authorList>
            <consortium name="US DOE Joint Genome Institute (JGI-PGF)"/>
            <person name="Lucas S."/>
            <person name="Han J."/>
            <person name="Lapidus A."/>
            <person name="Cheng J.-F."/>
            <person name="Goodwin L."/>
            <person name="Pitluck S."/>
            <person name="Peters L."/>
            <person name="Land M.L."/>
            <person name="Hauser L."/>
            <person name="Vogl K."/>
            <person name="Liu Z."/>
            <person name="Overmann J."/>
            <person name="Frigaard N.-U."/>
            <person name="Bryant D.A."/>
            <person name="Woyke T.J."/>
        </authorList>
    </citation>
    <scope>NUCLEOTIDE SEQUENCE [LARGE SCALE GENOMIC DNA]</scope>
    <source>
        <strain evidence="3">970</strain>
    </source>
</reference>
<sequence>MNQLHCITGLSTGGAEMALYRLLQGGLAHHQTAAVVSLTDDGTFGPRIRALGFNVYALRSRPDLSFPIAIAKFARIGRLFSPDLIQGWMYHGNLAACFAAMIARRPPVVVWNVRQSLYDLAAEKPTTRYVIQANRWLSSRPKAVLYNSTLSRGQHERLGFASARGMVIPNGFDLAAFAPDARRRRATRGAAGASDADIVIGHVARLHPMKDHACFLRSAVQLLNQRHDLLYVMIGRNVFPDHPALSGIIPPPLLRYFVFLGERADVADWMQGMDMFCQSSSSEAFPNVLAEAMASGLPCVATDVGDSADIIGKAGILVRPKDSHALALGIQAMLQKSAMERQAMGRAARLRIATHFGLNAVVERYRGLYQDLVSSR</sequence>
<proteinExistence type="predicted"/>
<dbReference type="Gene3D" id="3.40.50.2000">
    <property type="entry name" value="Glycogen Phosphorylase B"/>
    <property type="match status" value="2"/>
</dbReference>
<reference evidence="2 3" key="2">
    <citation type="submission" date="2011-11" db="EMBL/GenBank/DDBJ databases">
        <authorList>
            <consortium name="US DOE Joint Genome Institute"/>
            <person name="Lucas S."/>
            <person name="Han J."/>
            <person name="Lapidus A."/>
            <person name="Cheng J.-F."/>
            <person name="Goodwin L."/>
            <person name="Pitluck S."/>
            <person name="Peters L."/>
            <person name="Ovchinnikova G."/>
            <person name="Zhang X."/>
            <person name="Detter J.C."/>
            <person name="Han C."/>
            <person name="Tapia R."/>
            <person name="Land M."/>
            <person name="Hauser L."/>
            <person name="Kyrpides N."/>
            <person name="Ivanova N."/>
            <person name="Pagani I."/>
            <person name="Vogl K."/>
            <person name="Liu Z."/>
            <person name="Overmann J."/>
            <person name="Frigaard N.-U."/>
            <person name="Bryant D."/>
            <person name="Woyke T."/>
        </authorList>
    </citation>
    <scope>NUCLEOTIDE SEQUENCE [LARGE SCALE GENOMIC DNA]</scope>
    <source>
        <strain evidence="2 3">970</strain>
    </source>
</reference>
<feature type="domain" description="Glycosyltransferase subfamily 4-like N-terminal" evidence="1">
    <location>
        <begin position="13"/>
        <end position="175"/>
    </location>
</feature>
<dbReference type="GO" id="GO:0016757">
    <property type="term" value="F:glycosyltransferase activity"/>
    <property type="evidence" value="ECO:0007669"/>
    <property type="project" value="UniProtKB-ARBA"/>
</dbReference>
<dbReference type="EMBL" id="JH603169">
    <property type="protein sequence ID" value="EIC22539.1"/>
    <property type="molecule type" value="Genomic_DNA"/>
</dbReference>
<evidence type="ECO:0000313" key="3">
    <source>
        <dbReference type="Proteomes" id="UP000002964"/>
    </source>
</evidence>
<dbReference type="InterPro" id="IPR028098">
    <property type="entry name" value="Glyco_trans_4-like_N"/>
</dbReference>
<dbReference type="STRING" id="631362.Thi970DRAFT_02807"/>